<dbReference type="EMBL" id="VSSQ01000625">
    <property type="protein sequence ID" value="MPL98728.1"/>
    <property type="molecule type" value="Genomic_DNA"/>
</dbReference>
<dbReference type="PANTHER" id="PTHR34229:SF1">
    <property type="entry name" value="METAL TRANSPORT PROTEIN HI_1621-RELATED"/>
    <property type="match status" value="1"/>
</dbReference>
<keyword evidence="5 7" id="KW-1133">Transmembrane helix</keyword>
<gene>
    <name evidence="9" type="primary">larMN_1</name>
    <name evidence="9" type="ORF">SDC9_44935</name>
</gene>
<dbReference type="AlphaFoldDB" id="A0A644W579"/>
<keyword evidence="3" id="KW-1003">Cell membrane</keyword>
<dbReference type="Pfam" id="PF13190">
    <property type="entry name" value="PDGLE"/>
    <property type="match status" value="1"/>
</dbReference>
<feature type="transmembrane region" description="Helical" evidence="7">
    <location>
        <begin position="41"/>
        <end position="61"/>
    </location>
</feature>
<evidence type="ECO:0000256" key="7">
    <source>
        <dbReference type="SAM" id="Phobius"/>
    </source>
</evidence>
<comment type="caution">
    <text evidence="9">The sequence shown here is derived from an EMBL/GenBank/DDBJ whole genome shotgun (WGS) entry which is preliminary data.</text>
</comment>
<feature type="transmembrane region" description="Helical" evidence="7">
    <location>
        <begin position="7"/>
        <end position="29"/>
    </location>
</feature>
<name>A0A644W579_9ZZZZ</name>
<feature type="transmembrane region" description="Helical" evidence="7">
    <location>
        <begin position="105"/>
        <end position="126"/>
    </location>
</feature>
<dbReference type="GO" id="GO:0005886">
    <property type="term" value="C:plasma membrane"/>
    <property type="evidence" value="ECO:0007669"/>
    <property type="project" value="UniProtKB-SubCell"/>
</dbReference>
<accession>A0A644W579</accession>
<evidence type="ECO:0000313" key="9">
    <source>
        <dbReference type="EMBL" id="MPL98728.1"/>
    </source>
</evidence>
<dbReference type="Gene3D" id="1.10.1760.20">
    <property type="match status" value="1"/>
</dbReference>
<feature type="transmembrane region" description="Helical" evidence="7">
    <location>
        <begin position="302"/>
        <end position="325"/>
    </location>
</feature>
<evidence type="ECO:0000256" key="1">
    <source>
        <dbReference type="ARBA" id="ARBA00004651"/>
    </source>
</evidence>
<dbReference type="InterPro" id="IPR002751">
    <property type="entry name" value="CbiM/NikMN"/>
</dbReference>
<reference evidence="9" key="1">
    <citation type="submission" date="2019-08" db="EMBL/GenBank/DDBJ databases">
        <authorList>
            <person name="Kucharzyk K."/>
            <person name="Murdoch R.W."/>
            <person name="Higgins S."/>
            <person name="Loffler F."/>
        </authorList>
    </citation>
    <scope>NUCLEOTIDE SEQUENCE</scope>
</reference>
<dbReference type="GO" id="GO:0000041">
    <property type="term" value="P:transition metal ion transport"/>
    <property type="evidence" value="ECO:0007669"/>
    <property type="project" value="InterPro"/>
</dbReference>
<dbReference type="PANTHER" id="PTHR34229">
    <property type="entry name" value="METAL TRANSPORT PROTEIN HI_1621-RELATED"/>
    <property type="match status" value="1"/>
</dbReference>
<keyword evidence="2" id="KW-0813">Transport</keyword>
<evidence type="ECO:0000256" key="3">
    <source>
        <dbReference type="ARBA" id="ARBA00022475"/>
    </source>
</evidence>
<dbReference type="InterPro" id="IPR025937">
    <property type="entry name" value="PDGLE_dom"/>
</dbReference>
<evidence type="ECO:0000256" key="6">
    <source>
        <dbReference type="ARBA" id="ARBA00023136"/>
    </source>
</evidence>
<protein>
    <submittedName>
        <fullName evidence="9">Putative fused nickel transport protein LarMN</fullName>
    </submittedName>
</protein>
<feature type="transmembrane region" description="Helical" evidence="7">
    <location>
        <begin position="179"/>
        <end position="201"/>
    </location>
</feature>
<evidence type="ECO:0000256" key="4">
    <source>
        <dbReference type="ARBA" id="ARBA00022692"/>
    </source>
</evidence>
<proteinExistence type="predicted"/>
<comment type="subcellular location">
    <subcellularLocation>
        <location evidence="1">Cell membrane</location>
        <topology evidence="1">Multi-pass membrane protein</topology>
    </subcellularLocation>
</comment>
<feature type="transmembrane region" description="Helical" evidence="7">
    <location>
        <begin position="73"/>
        <end position="99"/>
    </location>
</feature>
<evidence type="ECO:0000259" key="8">
    <source>
        <dbReference type="Pfam" id="PF13190"/>
    </source>
</evidence>
<organism evidence="9">
    <name type="scientific">bioreactor metagenome</name>
    <dbReference type="NCBI Taxonomy" id="1076179"/>
    <lineage>
        <taxon>unclassified sequences</taxon>
        <taxon>metagenomes</taxon>
        <taxon>ecological metagenomes</taxon>
    </lineage>
</organism>
<evidence type="ECO:0000256" key="2">
    <source>
        <dbReference type="ARBA" id="ARBA00022448"/>
    </source>
</evidence>
<feature type="transmembrane region" description="Helical" evidence="7">
    <location>
        <begin position="222"/>
        <end position="245"/>
    </location>
</feature>
<evidence type="ECO:0000256" key="5">
    <source>
        <dbReference type="ARBA" id="ARBA00022989"/>
    </source>
</evidence>
<sequence length="337" mass="35128">MHMADALLSPSVAVAMYATSISAVGYAIHKIKEDELTEKRLPIMAVTGALVFAAQMINFTIPGTGSSGHIVGGILLAALIGGYPALLTIASVLIIQCLFFADGGLLALGCNIFNMGVLPCLVAYPLVFKPLRQKGKHLALATISATVLGLQLGAFSVVLETFASGITELPFSTFALLMQPIHLAIGIVEGVVTVAILRFVYQMRPEILASAGQRVAISSGISIKKIIVALTLITVLVSGGLSLYASKNPDGLEWAIARTTGTSELEAQGEIFSVSSALQESLAIFPDYELITANGKSIFQNISIPGIVGSIFACTLVGAAGILLAKIKKGKRAATNE</sequence>
<feature type="domain" description="PDGLE" evidence="8">
    <location>
        <begin position="224"/>
        <end position="325"/>
    </location>
</feature>
<keyword evidence="4 7" id="KW-0812">Transmembrane</keyword>
<keyword evidence="6 7" id="KW-0472">Membrane</keyword>
<feature type="transmembrane region" description="Helical" evidence="7">
    <location>
        <begin position="138"/>
        <end position="159"/>
    </location>
</feature>
<dbReference type="Pfam" id="PF01891">
    <property type="entry name" value="CbiM"/>
    <property type="match status" value="1"/>
</dbReference>